<dbReference type="OrthoDB" id="7055227at2"/>
<dbReference type="EMBL" id="LVHF01000033">
    <property type="protein sequence ID" value="OAN11389.1"/>
    <property type="molecule type" value="Genomic_DNA"/>
</dbReference>
<evidence type="ECO:0000256" key="1">
    <source>
        <dbReference type="ARBA" id="ARBA00023015"/>
    </source>
</evidence>
<protein>
    <submittedName>
        <fullName evidence="5">LacI family transcriptional regulator</fullName>
    </submittedName>
</protein>
<dbReference type="PRINTS" id="PR00036">
    <property type="entry name" value="HTHLACI"/>
</dbReference>
<comment type="caution">
    <text evidence="5">The sequence shown here is derived from an EMBL/GenBank/DDBJ whole genome shotgun (WGS) entry which is preliminary data.</text>
</comment>
<dbReference type="Pfam" id="PF13377">
    <property type="entry name" value="Peripla_BP_3"/>
    <property type="match status" value="1"/>
</dbReference>
<dbReference type="PANTHER" id="PTHR30146:SF109">
    <property type="entry name" value="HTH-TYPE TRANSCRIPTIONAL REGULATOR GALS"/>
    <property type="match status" value="1"/>
</dbReference>
<dbReference type="STRING" id="858640.A3K86_20810"/>
<gene>
    <name evidence="5" type="ORF">A3K86_20810</name>
</gene>
<dbReference type="PANTHER" id="PTHR30146">
    <property type="entry name" value="LACI-RELATED TRANSCRIPTIONAL REPRESSOR"/>
    <property type="match status" value="1"/>
</dbReference>
<sequence>MTIRDVARKAGVSIATVSRVINGSERISPQAKHAVEQAIEQLNYQKPPAKRKKPTKLFAVIVRNMTNPFFTQLVDVLEEEAYKHGRSILLFNSRNNLQLEKTFLTECVNHRVDGVFLIPRSLREEHLKTVKQLPFPVVLLTATSEQMLSVGTHHQHGGELAAQHFLNQGFRRMGFIGSSDKHSDRLLGFKKALTKQNIILEKSLVLAPYTSESLSQFIQQHISTPQSPIEGIFCSDDIAASHLHNALNLHNNVIEHYNSQPPLQGKIEIIGFDDTFIAQSLGFSSIKQPMRQIALLGFEMMIETIAGQNIANQQVLLEPSLVIRHTPTSLSGSRSPEILRT</sequence>
<dbReference type="Gene3D" id="3.40.50.2300">
    <property type="match status" value="2"/>
</dbReference>
<keyword evidence="2" id="KW-0238">DNA-binding</keyword>
<keyword evidence="1" id="KW-0805">Transcription regulation</keyword>
<accession>A0A178K230</accession>
<keyword evidence="6" id="KW-1185">Reference proteome</keyword>
<dbReference type="InterPro" id="IPR010982">
    <property type="entry name" value="Lambda_DNA-bd_dom_sf"/>
</dbReference>
<dbReference type="InterPro" id="IPR000843">
    <property type="entry name" value="HTH_LacI"/>
</dbReference>
<dbReference type="SUPFAM" id="SSF47413">
    <property type="entry name" value="lambda repressor-like DNA-binding domains"/>
    <property type="match status" value="1"/>
</dbReference>
<dbReference type="GO" id="GO:0003700">
    <property type="term" value="F:DNA-binding transcription factor activity"/>
    <property type="evidence" value="ECO:0007669"/>
    <property type="project" value="TreeGrafter"/>
</dbReference>
<dbReference type="Gene3D" id="1.10.260.40">
    <property type="entry name" value="lambda repressor-like DNA-binding domains"/>
    <property type="match status" value="1"/>
</dbReference>
<dbReference type="CDD" id="cd01392">
    <property type="entry name" value="HTH_LacI"/>
    <property type="match status" value="1"/>
</dbReference>
<proteinExistence type="predicted"/>
<dbReference type="SMART" id="SM00354">
    <property type="entry name" value="HTH_LACI"/>
    <property type="match status" value="1"/>
</dbReference>
<dbReference type="Proteomes" id="UP000078503">
    <property type="component" value="Unassembled WGS sequence"/>
</dbReference>
<dbReference type="PROSITE" id="PS00356">
    <property type="entry name" value="HTH_LACI_1"/>
    <property type="match status" value="1"/>
</dbReference>
<name>A0A178K230_9GAMM</name>
<evidence type="ECO:0000313" key="5">
    <source>
        <dbReference type="EMBL" id="OAN11389.1"/>
    </source>
</evidence>
<reference evidence="5 6" key="1">
    <citation type="submission" date="2016-03" db="EMBL/GenBank/DDBJ databases">
        <title>Photobacterium proteolyticum sp. nov. a protease producing bacterium isolated from ocean sediments of Laizhou Bay.</title>
        <authorList>
            <person name="Li Y."/>
        </authorList>
    </citation>
    <scope>NUCLEOTIDE SEQUENCE [LARGE SCALE GENOMIC DNA]</scope>
    <source>
        <strain evidence="5 6">R-40508</strain>
    </source>
</reference>
<dbReference type="SUPFAM" id="SSF53822">
    <property type="entry name" value="Periplasmic binding protein-like I"/>
    <property type="match status" value="1"/>
</dbReference>
<dbReference type="Pfam" id="PF00356">
    <property type="entry name" value="LacI"/>
    <property type="match status" value="1"/>
</dbReference>
<evidence type="ECO:0000259" key="4">
    <source>
        <dbReference type="PROSITE" id="PS50932"/>
    </source>
</evidence>
<dbReference type="RefSeq" id="WP_068336097.1">
    <property type="nucleotide sequence ID" value="NZ_LVHF01000033.1"/>
</dbReference>
<feature type="domain" description="HTH lacI-type" evidence="4">
    <location>
        <begin position="1"/>
        <end position="55"/>
    </location>
</feature>
<dbReference type="InterPro" id="IPR028082">
    <property type="entry name" value="Peripla_BP_I"/>
</dbReference>
<dbReference type="AlphaFoldDB" id="A0A178K230"/>
<organism evidence="5 6">
    <name type="scientific">Photobacterium jeanii</name>
    <dbReference type="NCBI Taxonomy" id="858640"/>
    <lineage>
        <taxon>Bacteria</taxon>
        <taxon>Pseudomonadati</taxon>
        <taxon>Pseudomonadota</taxon>
        <taxon>Gammaproteobacteria</taxon>
        <taxon>Vibrionales</taxon>
        <taxon>Vibrionaceae</taxon>
        <taxon>Photobacterium</taxon>
    </lineage>
</organism>
<dbReference type="GO" id="GO:0000976">
    <property type="term" value="F:transcription cis-regulatory region binding"/>
    <property type="evidence" value="ECO:0007669"/>
    <property type="project" value="TreeGrafter"/>
</dbReference>
<evidence type="ECO:0000256" key="2">
    <source>
        <dbReference type="ARBA" id="ARBA00023125"/>
    </source>
</evidence>
<evidence type="ECO:0000256" key="3">
    <source>
        <dbReference type="ARBA" id="ARBA00023163"/>
    </source>
</evidence>
<evidence type="ECO:0000313" key="6">
    <source>
        <dbReference type="Proteomes" id="UP000078503"/>
    </source>
</evidence>
<dbReference type="InterPro" id="IPR046335">
    <property type="entry name" value="LacI/GalR-like_sensor"/>
</dbReference>
<dbReference type="PROSITE" id="PS50932">
    <property type="entry name" value="HTH_LACI_2"/>
    <property type="match status" value="1"/>
</dbReference>
<keyword evidence="3" id="KW-0804">Transcription</keyword>